<organism evidence="2 3">
    <name type="scientific">Chondromyces apiculatus DSM 436</name>
    <dbReference type="NCBI Taxonomy" id="1192034"/>
    <lineage>
        <taxon>Bacteria</taxon>
        <taxon>Pseudomonadati</taxon>
        <taxon>Myxococcota</taxon>
        <taxon>Polyangia</taxon>
        <taxon>Polyangiales</taxon>
        <taxon>Polyangiaceae</taxon>
        <taxon>Chondromyces</taxon>
    </lineage>
</organism>
<feature type="chain" id="PRO_5001496884" evidence="1">
    <location>
        <begin position="26"/>
        <end position="212"/>
    </location>
</feature>
<sequence length="212" mass="22663">MHRRTLLHLGASLAAVPLLPRIALAQDVCEPPKDTVERVVARVGNNHGHVFVVSPADVQACVGKTYDIAGTSGHPHAVTLSADDFKRLGKGEILRTTSTRVGGHIHRLLVRCAPTVEPPESINACTIEIGGKDEHEFVIPEAHLASPEDRTYDIQGIASHSHAVLIPAAGFRKLVAGEQLALNTSPSDGHGHVVFVRYDARKPRPAPTPPKG</sequence>
<keyword evidence="3" id="KW-1185">Reference proteome</keyword>
<evidence type="ECO:0000313" key="2">
    <source>
        <dbReference type="EMBL" id="EYF07022.1"/>
    </source>
</evidence>
<dbReference type="Proteomes" id="UP000019678">
    <property type="component" value="Unassembled WGS sequence"/>
</dbReference>
<dbReference type="EMBL" id="ASRX01000013">
    <property type="protein sequence ID" value="EYF07022.1"/>
    <property type="molecule type" value="Genomic_DNA"/>
</dbReference>
<accession>A0A017TDP1</accession>
<dbReference type="eggNOG" id="ENOG5032UM4">
    <property type="taxonomic scope" value="Bacteria"/>
</dbReference>
<gene>
    <name evidence="2" type="ORF">CAP_1281</name>
</gene>
<evidence type="ECO:0000313" key="3">
    <source>
        <dbReference type="Proteomes" id="UP000019678"/>
    </source>
</evidence>
<proteinExistence type="predicted"/>
<protein>
    <submittedName>
        <fullName evidence="2">Uncharacterized protein</fullName>
    </submittedName>
</protein>
<dbReference type="RefSeq" id="WP_044238831.1">
    <property type="nucleotide sequence ID" value="NZ_ASRX01000013.1"/>
</dbReference>
<comment type="caution">
    <text evidence="2">The sequence shown here is derived from an EMBL/GenBank/DDBJ whole genome shotgun (WGS) entry which is preliminary data.</text>
</comment>
<name>A0A017TDP1_9BACT</name>
<dbReference type="OrthoDB" id="5510383at2"/>
<evidence type="ECO:0000256" key="1">
    <source>
        <dbReference type="SAM" id="SignalP"/>
    </source>
</evidence>
<dbReference type="AlphaFoldDB" id="A0A017TDP1"/>
<keyword evidence="1" id="KW-0732">Signal</keyword>
<feature type="signal peptide" evidence="1">
    <location>
        <begin position="1"/>
        <end position="25"/>
    </location>
</feature>
<reference evidence="2 3" key="1">
    <citation type="submission" date="2013-05" db="EMBL/GenBank/DDBJ databases">
        <title>Genome assembly of Chondromyces apiculatus DSM 436.</title>
        <authorList>
            <person name="Sharma G."/>
            <person name="Khatri I."/>
            <person name="Kaur C."/>
            <person name="Mayilraj S."/>
            <person name="Subramanian S."/>
        </authorList>
    </citation>
    <scope>NUCLEOTIDE SEQUENCE [LARGE SCALE GENOMIC DNA]</scope>
    <source>
        <strain evidence="2 3">DSM 436</strain>
    </source>
</reference>